<name>A0A4Q2UV12_9BACT</name>
<protein>
    <submittedName>
        <fullName evidence="1">Uncharacterized protein</fullName>
    </submittedName>
</protein>
<dbReference type="EMBL" id="SBLB01000001">
    <property type="protein sequence ID" value="RYC71660.1"/>
    <property type="molecule type" value="Genomic_DNA"/>
</dbReference>
<organism evidence="1 2">
    <name type="scientific">Spirosoma sordidisoli</name>
    <dbReference type="NCBI Taxonomy" id="2502893"/>
    <lineage>
        <taxon>Bacteria</taxon>
        <taxon>Pseudomonadati</taxon>
        <taxon>Bacteroidota</taxon>
        <taxon>Cytophagia</taxon>
        <taxon>Cytophagales</taxon>
        <taxon>Cytophagaceae</taxon>
        <taxon>Spirosoma</taxon>
    </lineage>
</organism>
<dbReference type="RefSeq" id="WP_129600568.1">
    <property type="nucleotide sequence ID" value="NZ_SBLB01000001.1"/>
</dbReference>
<sequence length="363" mass="40392">MKTTKLFLFSLLLVSCNNQPSKTNNETTQNQMHTEHTIIQVTEPTESINGKIDGFSGGCGYNKTPEQNSITLYQPRPRELSQINSILKFSGLASNFKIFSANIENAIATIVNNERYILYDPRLLAYTDQQSGDYWSSMSILAHEIGHHLAGHTISKKGSNPSDELEADKFSGFVLYKLGATLAQAKAAMETLGSETESLTHPAKQRRLAAIEKGWNEANETRYNSAIPPPPPDIDDFTGGMSEFNTENLLDEESYSALKSRNGNGSWVSDKCEGIITEVDEKNTTYEIYITKNGGSDESGLRVHDKVWVSLYDPWEAKQAVGRAGLSWLHAILVPGRRIRFAYGEEGTAPSRYFAYIKYLPAQ</sequence>
<evidence type="ECO:0000313" key="1">
    <source>
        <dbReference type="EMBL" id="RYC71660.1"/>
    </source>
</evidence>
<proteinExistence type="predicted"/>
<gene>
    <name evidence="1" type="ORF">EQG79_05880</name>
</gene>
<accession>A0A4Q2UV12</accession>
<reference evidence="1 2" key="1">
    <citation type="submission" date="2019-01" db="EMBL/GenBank/DDBJ databases">
        <title>Spirosoma flava sp. nov., a propanil-degrading bacterium isolated from herbicide-contaminated soil.</title>
        <authorList>
            <person name="Zhang L."/>
            <person name="Jiang J.-D."/>
        </authorList>
    </citation>
    <scope>NUCLEOTIDE SEQUENCE [LARGE SCALE GENOMIC DNA]</scope>
    <source>
        <strain evidence="1 2">TY50</strain>
    </source>
</reference>
<comment type="caution">
    <text evidence="1">The sequence shown here is derived from an EMBL/GenBank/DDBJ whole genome shotgun (WGS) entry which is preliminary data.</text>
</comment>
<evidence type="ECO:0000313" key="2">
    <source>
        <dbReference type="Proteomes" id="UP000290407"/>
    </source>
</evidence>
<keyword evidence="2" id="KW-1185">Reference proteome</keyword>
<dbReference type="AlphaFoldDB" id="A0A4Q2UV12"/>
<dbReference type="Proteomes" id="UP000290407">
    <property type="component" value="Unassembled WGS sequence"/>
</dbReference>
<dbReference type="PROSITE" id="PS51257">
    <property type="entry name" value="PROKAR_LIPOPROTEIN"/>
    <property type="match status" value="1"/>
</dbReference>